<keyword evidence="9" id="KW-0012">Acyltransferase</keyword>
<dbReference type="GO" id="GO:0009246">
    <property type="term" value="P:enterobacterial common antigen biosynthetic process"/>
    <property type="evidence" value="ECO:0007669"/>
    <property type="project" value="TreeGrafter"/>
</dbReference>
<evidence type="ECO:0000256" key="4">
    <source>
        <dbReference type="ARBA" id="ARBA00022692"/>
    </source>
</evidence>
<reference evidence="10" key="1">
    <citation type="submission" date="2019-07" db="EMBL/GenBank/DDBJ databases">
        <title>Bacillus alkalisoli sp. nov. isolated from saline soil.</title>
        <authorList>
            <person name="Sun J.-Q."/>
            <person name="Xu L."/>
        </authorList>
    </citation>
    <scope>NUCLEOTIDE SEQUENCE [LARGE SCALE GENOMIC DNA]</scope>
    <source>
        <strain evidence="10">M4U3P1</strain>
    </source>
</reference>
<feature type="transmembrane region" description="Helical" evidence="7">
    <location>
        <begin position="46"/>
        <end position="68"/>
    </location>
</feature>
<evidence type="ECO:0000256" key="7">
    <source>
        <dbReference type="SAM" id="Phobius"/>
    </source>
</evidence>
<comment type="similarity">
    <text evidence="2">Belongs to the acyltransferase 3 family.</text>
</comment>
<evidence type="ECO:0000256" key="2">
    <source>
        <dbReference type="ARBA" id="ARBA00007400"/>
    </source>
</evidence>
<keyword evidence="3" id="KW-1003">Cell membrane</keyword>
<dbReference type="PANTHER" id="PTHR40074">
    <property type="entry name" value="O-ACETYLTRANSFERASE WECH"/>
    <property type="match status" value="1"/>
</dbReference>
<evidence type="ECO:0000259" key="8">
    <source>
        <dbReference type="Pfam" id="PF01757"/>
    </source>
</evidence>
<evidence type="ECO:0000256" key="3">
    <source>
        <dbReference type="ARBA" id="ARBA00022475"/>
    </source>
</evidence>
<evidence type="ECO:0000256" key="1">
    <source>
        <dbReference type="ARBA" id="ARBA00004651"/>
    </source>
</evidence>
<feature type="transmembrane region" description="Helical" evidence="7">
    <location>
        <begin position="166"/>
        <end position="185"/>
    </location>
</feature>
<dbReference type="AlphaFoldDB" id="A0A859FH64"/>
<keyword evidence="4 7" id="KW-0812">Transmembrane</keyword>
<evidence type="ECO:0000313" key="10">
    <source>
        <dbReference type="Proteomes" id="UP000318138"/>
    </source>
</evidence>
<dbReference type="Pfam" id="PF01757">
    <property type="entry name" value="Acyl_transf_3"/>
    <property type="match status" value="1"/>
</dbReference>
<accession>A0A859FH64</accession>
<dbReference type="GO" id="GO:0005886">
    <property type="term" value="C:plasma membrane"/>
    <property type="evidence" value="ECO:0007669"/>
    <property type="project" value="UniProtKB-SubCell"/>
</dbReference>
<dbReference type="KEGG" id="psua:FLK61_37885"/>
<gene>
    <name evidence="9" type="ORF">FLK61_37885</name>
</gene>
<dbReference type="EMBL" id="CP041372">
    <property type="protein sequence ID" value="QKS72401.1"/>
    <property type="molecule type" value="Genomic_DNA"/>
</dbReference>
<feature type="transmembrane region" description="Helical" evidence="7">
    <location>
        <begin position="231"/>
        <end position="253"/>
    </location>
</feature>
<keyword evidence="6 7" id="KW-0472">Membrane</keyword>
<feature type="transmembrane region" description="Helical" evidence="7">
    <location>
        <begin position="132"/>
        <end position="154"/>
    </location>
</feature>
<dbReference type="Proteomes" id="UP000318138">
    <property type="component" value="Chromosome"/>
</dbReference>
<feature type="transmembrane region" description="Helical" evidence="7">
    <location>
        <begin position="300"/>
        <end position="321"/>
    </location>
</feature>
<feature type="transmembrane region" description="Helical" evidence="7">
    <location>
        <begin position="12"/>
        <end position="34"/>
    </location>
</feature>
<dbReference type="GO" id="GO:0016413">
    <property type="term" value="F:O-acetyltransferase activity"/>
    <property type="evidence" value="ECO:0007669"/>
    <property type="project" value="TreeGrafter"/>
</dbReference>
<name>A0A859FH64_9BACI</name>
<feature type="transmembrane region" description="Helical" evidence="7">
    <location>
        <begin position="88"/>
        <end position="105"/>
    </location>
</feature>
<sequence length="381" mass="44915">MLKRQQIDELYVVRAIAIIGVIIVHATSFIVFQLDQGSRYWSTYNFLNTFFKIGTTTFIFLSAFVLFYNYYHRPLTKKLVKNFYVRRLLYILIPYIIFSTIYFALNAYTNNSADSIRYMAGELLNDIMTGNAWTHLYFVFISVQFFLLFPLFLWAFKKWPIIAKNLFWLGIVIQWSFVIYNNLYLRNTTPGNLAIWYTSYYFLGAYLGIYYDRFVGYFKVKKEELFTKKALFWFPLWIFWAAAASAHVYLWYIVRTQDAIVDSRIYTLLWNLHTLPTALVILQVAYVVYAKWPRFMVNSLIHLGVVSFGVYISHPLVLYFYRMIDPGSNPMVYHAWVVGGFVSALAIPWIIVGLSMKYIPGAWTFFGASPKKIPYKEKHSE</sequence>
<keyword evidence="9" id="KW-0808">Transferase</keyword>
<keyword evidence="10" id="KW-1185">Reference proteome</keyword>
<proteinExistence type="inferred from homology"/>
<dbReference type="PANTHER" id="PTHR40074:SF2">
    <property type="entry name" value="O-ACETYLTRANSFERASE WECH"/>
    <property type="match status" value="1"/>
</dbReference>
<organism evidence="9 10">
    <name type="scientific">Paenalkalicoccus suaedae</name>
    <dbReference type="NCBI Taxonomy" id="2592382"/>
    <lineage>
        <taxon>Bacteria</taxon>
        <taxon>Bacillati</taxon>
        <taxon>Bacillota</taxon>
        <taxon>Bacilli</taxon>
        <taxon>Bacillales</taxon>
        <taxon>Bacillaceae</taxon>
        <taxon>Paenalkalicoccus</taxon>
    </lineage>
</organism>
<protein>
    <submittedName>
        <fullName evidence="9">Acyltransferase</fullName>
    </submittedName>
</protein>
<evidence type="ECO:0000256" key="5">
    <source>
        <dbReference type="ARBA" id="ARBA00022989"/>
    </source>
</evidence>
<comment type="subcellular location">
    <subcellularLocation>
        <location evidence="1">Cell membrane</location>
        <topology evidence="1">Multi-pass membrane protein</topology>
    </subcellularLocation>
</comment>
<feature type="transmembrane region" description="Helical" evidence="7">
    <location>
        <begin position="333"/>
        <end position="354"/>
    </location>
</feature>
<feature type="transmembrane region" description="Helical" evidence="7">
    <location>
        <begin position="191"/>
        <end position="211"/>
    </location>
</feature>
<evidence type="ECO:0000313" key="9">
    <source>
        <dbReference type="EMBL" id="QKS72401.1"/>
    </source>
</evidence>
<keyword evidence="5 7" id="KW-1133">Transmembrane helix</keyword>
<feature type="domain" description="Acyltransferase 3" evidence="8">
    <location>
        <begin position="10"/>
        <end position="352"/>
    </location>
</feature>
<dbReference type="InterPro" id="IPR002656">
    <property type="entry name" value="Acyl_transf_3_dom"/>
</dbReference>
<dbReference type="RefSeq" id="WP_176010380.1">
    <property type="nucleotide sequence ID" value="NZ_CP041372.2"/>
</dbReference>
<feature type="transmembrane region" description="Helical" evidence="7">
    <location>
        <begin position="265"/>
        <end position="288"/>
    </location>
</feature>
<evidence type="ECO:0000256" key="6">
    <source>
        <dbReference type="ARBA" id="ARBA00023136"/>
    </source>
</evidence>